<dbReference type="SUPFAM" id="SSF49899">
    <property type="entry name" value="Concanavalin A-like lectins/glucanases"/>
    <property type="match status" value="1"/>
</dbReference>
<dbReference type="SMART" id="SM00560">
    <property type="entry name" value="LamGL"/>
    <property type="match status" value="1"/>
</dbReference>
<dbReference type="InterPro" id="IPR006558">
    <property type="entry name" value="LamG-like"/>
</dbReference>
<comment type="caution">
    <text evidence="5">The sequence shown here is derived from an EMBL/GenBank/DDBJ whole genome shotgun (WGS) entry which is preliminary data.</text>
</comment>
<dbReference type="Proteomes" id="UP001291309">
    <property type="component" value="Unassembled WGS sequence"/>
</dbReference>
<sequence length="262" mass="27878">MITALALAPLACVRNAQPPTSPAPETTASAAPATPQEKCPLGIIHWWEPDLEKGVAVDAISGRQGAPRGDPTLSPRTESSQAFAFDGSDDYVEIQSMSLKALEPTRALTVAAWIKTTPTGRLRAIVGKISAQEPRSGYLLSIDEGGRVRCDLGSDSQARRFATVLSGTALADDGWHHVACTFSGVDARVFIDGVSRGGMPYSASLGTHTEPLLIGKDSFRLGSRHFPGLIDDVVLFNRALSAEELERLMKLSPDACRAGDRP</sequence>
<gene>
    <name evidence="5" type="ORF">SYV04_04340</name>
</gene>
<evidence type="ECO:0000313" key="6">
    <source>
        <dbReference type="Proteomes" id="UP001291309"/>
    </source>
</evidence>
<reference evidence="5 6" key="1">
    <citation type="submission" date="2023-12" db="EMBL/GenBank/DDBJ databases">
        <title>the genome sequence of Hyalangium sp. s54d21.</title>
        <authorList>
            <person name="Zhang X."/>
        </authorList>
    </citation>
    <scope>NUCLEOTIDE SEQUENCE [LARGE SCALE GENOMIC DNA]</scope>
    <source>
        <strain evidence="6">s54d21</strain>
    </source>
</reference>
<feature type="region of interest" description="Disordered" evidence="3">
    <location>
        <begin position="15"/>
        <end position="35"/>
    </location>
</feature>
<evidence type="ECO:0000256" key="2">
    <source>
        <dbReference type="ARBA" id="ARBA00023157"/>
    </source>
</evidence>
<evidence type="ECO:0000259" key="4">
    <source>
        <dbReference type="SMART" id="SM00560"/>
    </source>
</evidence>
<feature type="domain" description="LamG-like jellyroll fold" evidence="4">
    <location>
        <begin position="106"/>
        <end position="243"/>
    </location>
</feature>
<dbReference type="InterPro" id="IPR013320">
    <property type="entry name" value="ConA-like_dom_sf"/>
</dbReference>
<dbReference type="EMBL" id="JAXIVS010000001">
    <property type="protein sequence ID" value="MDY7225595.1"/>
    <property type="molecule type" value="Genomic_DNA"/>
</dbReference>
<evidence type="ECO:0000256" key="3">
    <source>
        <dbReference type="SAM" id="MobiDB-lite"/>
    </source>
</evidence>
<dbReference type="RefSeq" id="WP_321544302.1">
    <property type="nucleotide sequence ID" value="NZ_JAXIVS010000001.1"/>
</dbReference>
<keyword evidence="1" id="KW-0732">Signal</keyword>
<dbReference type="Gene3D" id="2.60.120.200">
    <property type="match status" value="1"/>
</dbReference>
<evidence type="ECO:0000256" key="1">
    <source>
        <dbReference type="ARBA" id="ARBA00022729"/>
    </source>
</evidence>
<protein>
    <submittedName>
        <fullName evidence="5">LamG domain-containing protein</fullName>
    </submittedName>
</protein>
<keyword evidence="6" id="KW-1185">Reference proteome</keyword>
<dbReference type="Pfam" id="PF13385">
    <property type="entry name" value="Laminin_G_3"/>
    <property type="match status" value="1"/>
</dbReference>
<evidence type="ECO:0000313" key="5">
    <source>
        <dbReference type="EMBL" id="MDY7225595.1"/>
    </source>
</evidence>
<accession>A0ABU5H0G1</accession>
<name>A0ABU5H0G1_9BACT</name>
<proteinExistence type="predicted"/>
<feature type="compositionally biased region" description="Low complexity" evidence="3">
    <location>
        <begin position="23"/>
        <end position="35"/>
    </location>
</feature>
<keyword evidence="2" id="KW-1015">Disulfide bond</keyword>
<organism evidence="5 6">
    <name type="scientific">Hyalangium rubrum</name>
    <dbReference type="NCBI Taxonomy" id="3103134"/>
    <lineage>
        <taxon>Bacteria</taxon>
        <taxon>Pseudomonadati</taxon>
        <taxon>Myxococcota</taxon>
        <taxon>Myxococcia</taxon>
        <taxon>Myxococcales</taxon>
        <taxon>Cystobacterineae</taxon>
        <taxon>Archangiaceae</taxon>
        <taxon>Hyalangium</taxon>
    </lineage>
</organism>